<protein>
    <recommendedName>
        <fullName evidence="1">PrcB C-terminal domain-containing protein</fullName>
    </recommendedName>
</protein>
<dbReference type="Pfam" id="PF14343">
    <property type="entry name" value="PrcB_C"/>
    <property type="match status" value="1"/>
</dbReference>
<dbReference type="OrthoDB" id="60652at2157"/>
<sequence>MKRLFALVLAIISILTILLCGCIENETIDQDSNSNLSDMINNTNKINLNETKNLQENITIPFEIIEMGMFGKEKSRRFIHYIKNNKTVIEVYLGEKPNTGYSISITKIIKHNDKLIVYVNESYREGVHAMVITSPYEIVEVNGTYDNVVFELIGKDE</sequence>
<name>F6BE34_METIK</name>
<evidence type="ECO:0000259" key="1">
    <source>
        <dbReference type="Pfam" id="PF14343"/>
    </source>
</evidence>
<dbReference type="KEGG" id="mig:Metig_0008"/>
<feature type="domain" description="PrcB C-terminal" evidence="1">
    <location>
        <begin position="87"/>
        <end position="142"/>
    </location>
</feature>
<accession>F6BE34</accession>
<proteinExistence type="predicted"/>
<dbReference type="HOGENOM" id="CLU_138329_0_0_2"/>
<reference evidence="2 3" key="1">
    <citation type="submission" date="2011-05" db="EMBL/GenBank/DDBJ databases">
        <title>Complete sequence of Methanotorris igneus Kol 5.</title>
        <authorList>
            <consortium name="US DOE Joint Genome Institute"/>
            <person name="Lucas S."/>
            <person name="Han J."/>
            <person name="Lapidus A."/>
            <person name="Cheng J.-F."/>
            <person name="Goodwin L."/>
            <person name="Pitluck S."/>
            <person name="Peters L."/>
            <person name="Mikhailova N."/>
            <person name="Chertkov O."/>
            <person name="Han C."/>
            <person name="Tapia R."/>
            <person name="Land M."/>
            <person name="Hauser L."/>
            <person name="Kyrpides N."/>
            <person name="Ivanova N."/>
            <person name="Pagani I."/>
            <person name="Sieprawska-Lupa M."/>
            <person name="Whitman W."/>
            <person name="Woyke T."/>
        </authorList>
    </citation>
    <scope>NUCLEOTIDE SEQUENCE [LARGE SCALE GENOMIC DNA]</scope>
    <source>
        <strain evidence="3">DSM 5666 / JCM 11834 / Kol 5</strain>
    </source>
</reference>
<dbReference type="PROSITE" id="PS51257">
    <property type="entry name" value="PROKAR_LIPOPROTEIN"/>
    <property type="match status" value="1"/>
</dbReference>
<dbReference type="Proteomes" id="UP000009227">
    <property type="component" value="Chromosome"/>
</dbReference>
<gene>
    <name evidence="2" type="ordered locus">Metig_0008</name>
</gene>
<keyword evidence="3" id="KW-1185">Reference proteome</keyword>
<dbReference type="InterPro" id="IPR025748">
    <property type="entry name" value="PrcB_C_dom"/>
</dbReference>
<evidence type="ECO:0000313" key="3">
    <source>
        <dbReference type="Proteomes" id="UP000009227"/>
    </source>
</evidence>
<dbReference type="AlphaFoldDB" id="F6BE34"/>
<dbReference type="EMBL" id="CP002737">
    <property type="protein sequence ID" value="AEF95570.1"/>
    <property type="molecule type" value="Genomic_DNA"/>
</dbReference>
<dbReference type="RefSeq" id="WP_013798180.1">
    <property type="nucleotide sequence ID" value="NC_015562.1"/>
</dbReference>
<dbReference type="GeneID" id="10642843"/>
<organism evidence="3">
    <name type="scientific">Methanotorris igneus (strain DSM 5666 / JCM 11834 / Kol 5)</name>
    <dbReference type="NCBI Taxonomy" id="880724"/>
    <lineage>
        <taxon>Archaea</taxon>
        <taxon>Methanobacteriati</taxon>
        <taxon>Methanobacteriota</taxon>
        <taxon>Methanomada group</taxon>
        <taxon>Methanococci</taxon>
        <taxon>Methanococcales</taxon>
        <taxon>Methanocaldococcaceae</taxon>
        <taxon>Methanotorris</taxon>
    </lineage>
</organism>
<dbReference type="STRING" id="880724.Metig_0008"/>
<evidence type="ECO:0000313" key="2">
    <source>
        <dbReference type="EMBL" id="AEF95570.1"/>
    </source>
</evidence>